<dbReference type="SMART" id="SM01114">
    <property type="entry name" value="CXC"/>
    <property type="match status" value="2"/>
</dbReference>
<accession>A0A8J4S1A5</accession>
<feature type="compositionally biased region" description="Polar residues" evidence="4">
    <location>
        <begin position="99"/>
        <end position="119"/>
    </location>
</feature>
<evidence type="ECO:0000256" key="4">
    <source>
        <dbReference type="SAM" id="MobiDB-lite"/>
    </source>
</evidence>
<dbReference type="PANTHER" id="PTHR12446:SF34">
    <property type="entry name" value="PROTEIN LIN-54 HOMOLOG"/>
    <property type="match status" value="1"/>
</dbReference>
<dbReference type="PANTHER" id="PTHR12446">
    <property type="entry name" value="TESMIN/TSO1-RELATED"/>
    <property type="match status" value="1"/>
</dbReference>
<dbReference type="AlphaFoldDB" id="A0A8J4S1A5"/>
<dbReference type="InterPro" id="IPR033467">
    <property type="entry name" value="Tesmin/TSO1-like_CXC"/>
</dbReference>
<comment type="caution">
    <text evidence="6">The sequence shown here is derived from an EMBL/GenBank/DDBJ whole genome shotgun (WGS) entry which is preliminary data.</text>
</comment>
<evidence type="ECO:0000256" key="3">
    <source>
        <dbReference type="ARBA" id="ARBA00023242"/>
    </source>
</evidence>
<comment type="subcellular location">
    <subcellularLocation>
        <location evidence="1">Nucleus</location>
    </subcellularLocation>
</comment>
<feature type="region of interest" description="Disordered" evidence="4">
    <location>
        <begin position="409"/>
        <end position="428"/>
    </location>
</feature>
<feature type="compositionally biased region" description="Basic and acidic residues" evidence="4">
    <location>
        <begin position="409"/>
        <end position="425"/>
    </location>
</feature>
<dbReference type="OrthoDB" id="6283463at2759"/>
<dbReference type="GO" id="GO:0006355">
    <property type="term" value="P:regulation of DNA-templated transcription"/>
    <property type="evidence" value="ECO:0007669"/>
    <property type="project" value="TreeGrafter"/>
</dbReference>
<evidence type="ECO:0000256" key="2">
    <source>
        <dbReference type="ARBA" id="ARBA00007267"/>
    </source>
</evidence>
<organism evidence="6 7">
    <name type="scientific">Castanea mollissima</name>
    <name type="common">Chinese chestnut</name>
    <dbReference type="NCBI Taxonomy" id="60419"/>
    <lineage>
        <taxon>Eukaryota</taxon>
        <taxon>Viridiplantae</taxon>
        <taxon>Streptophyta</taxon>
        <taxon>Embryophyta</taxon>
        <taxon>Tracheophyta</taxon>
        <taxon>Spermatophyta</taxon>
        <taxon>Magnoliopsida</taxon>
        <taxon>eudicotyledons</taxon>
        <taxon>Gunneridae</taxon>
        <taxon>Pentapetalae</taxon>
        <taxon>rosids</taxon>
        <taxon>fabids</taxon>
        <taxon>Fagales</taxon>
        <taxon>Fagaceae</taxon>
        <taxon>Castanea</taxon>
    </lineage>
</organism>
<dbReference type="PROSITE" id="PS51634">
    <property type="entry name" value="CRC"/>
    <property type="match status" value="1"/>
</dbReference>
<reference evidence="6" key="1">
    <citation type="submission" date="2020-03" db="EMBL/GenBank/DDBJ databases">
        <title>Castanea mollissima Vanexum genome sequencing.</title>
        <authorList>
            <person name="Staton M."/>
        </authorList>
    </citation>
    <scope>NUCLEOTIDE SEQUENCE</scope>
    <source>
        <tissue evidence="6">Leaf</tissue>
    </source>
</reference>
<evidence type="ECO:0000256" key="1">
    <source>
        <dbReference type="ARBA" id="ARBA00004123"/>
    </source>
</evidence>
<proteinExistence type="inferred from homology"/>
<gene>
    <name evidence="6" type="ORF">CMV_002688</name>
</gene>
<dbReference type="GO" id="GO:0005634">
    <property type="term" value="C:nucleus"/>
    <property type="evidence" value="ECO:0007669"/>
    <property type="project" value="UniProtKB-SubCell"/>
</dbReference>
<sequence length="484" mass="53491">MATFAAITVIQRSALDFKPWKNSAQKTFCSEILIMEQTENIDFPPKRPRSVGATRKTVTEASVAFPRKNRIRQLDFTEFQVKPISAVLHSHLPPRIPLSTINSESPRSQPQLNINASNDTPKRKKHCTCKHSKCLKLYCECFAGGIYCDGCKCANCYNDVENEDVRIAAIEGILERNPSAFKPKIASSPLKTLKTPDNGDEENVSPMVGKHNKGCNCKKTWCLKKYCECFQANVLCSENCKCVDCKNFEGSEEYLAVLHGDHSNTNSCIQQANAGLSGAFDSLGKKFSPGLGKRKGHELLDSQEKNSQIQRLTLHHKPMNPLGGSDPLSALSVYPVRQVIGSPVLHSPNFRYRSLLADVIQPEDTKKLCSCLVLVSEFAQIGADNNSASGEQEQGHSDTASLLVGQDKKNCQGEPESQKMPDSHLSRNGAAATIGTDDFRSGLYLKHERLVLKDFLSCLKHLITFGHMKGTNCFPSKLIDNVKM</sequence>
<dbReference type="InterPro" id="IPR005172">
    <property type="entry name" value="CRC"/>
</dbReference>
<keyword evidence="7" id="KW-1185">Reference proteome</keyword>
<dbReference type="Proteomes" id="UP000737018">
    <property type="component" value="Unassembled WGS sequence"/>
</dbReference>
<keyword evidence="3" id="KW-0539">Nucleus</keyword>
<name>A0A8J4S1A5_9ROSI</name>
<dbReference type="InterPro" id="IPR028307">
    <property type="entry name" value="Lin-54_fam"/>
</dbReference>
<feature type="domain" description="CRC" evidence="5">
    <location>
        <begin position="123"/>
        <end position="250"/>
    </location>
</feature>
<dbReference type="Pfam" id="PF03638">
    <property type="entry name" value="TCR"/>
    <property type="match status" value="2"/>
</dbReference>
<evidence type="ECO:0000259" key="5">
    <source>
        <dbReference type="PROSITE" id="PS51634"/>
    </source>
</evidence>
<feature type="region of interest" description="Disordered" evidence="4">
    <location>
        <begin position="98"/>
        <end position="120"/>
    </location>
</feature>
<protein>
    <recommendedName>
        <fullName evidence="5">CRC domain-containing protein</fullName>
    </recommendedName>
</protein>
<evidence type="ECO:0000313" key="7">
    <source>
        <dbReference type="Proteomes" id="UP000737018"/>
    </source>
</evidence>
<comment type="similarity">
    <text evidence="2">Belongs to the lin-54 family.</text>
</comment>
<dbReference type="EMBL" id="JRKL02000198">
    <property type="protein sequence ID" value="KAF3973921.1"/>
    <property type="molecule type" value="Genomic_DNA"/>
</dbReference>
<evidence type="ECO:0000313" key="6">
    <source>
        <dbReference type="EMBL" id="KAF3973921.1"/>
    </source>
</evidence>